<feature type="transmembrane region" description="Helical" evidence="1">
    <location>
        <begin position="151"/>
        <end position="174"/>
    </location>
</feature>
<protein>
    <submittedName>
        <fullName evidence="2">Membrane protein</fullName>
    </submittedName>
</protein>
<dbReference type="InterPro" id="IPR005325">
    <property type="entry name" value="DUF308_memb"/>
</dbReference>
<dbReference type="EMBL" id="JXXZ01000012">
    <property type="protein sequence ID" value="KJY97519.1"/>
    <property type="molecule type" value="Genomic_DNA"/>
</dbReference>
<organism evidence="2 3">
    <name type="scientific">Pseudoalteromonas ruthenica</name>
    <dbReference type="NCBI Taxonomy" id="151081"/>
    <lineage>
        <taxon>Bacteria</taxon>
        <taxon>Pseudomonadati</taxon>
        <taxon>Pseudomonadota</taxon>
        <taxon>Gammaproteobacteria</taxon>
        <taxon>Alteromonadales</taxon>
        <taxon>Pseudoalteromonadaceae</taxon>
        <taxon>Pseudoalteromonas</taxon>
    </lineage>
</organism>
<feature type="transmembrane region" description="Helical" evidence="1">
    <location>
        <begin position="127"/>
        <end position="145"/>
    </location>
</feature>
<dbReference type="PANTHER" id="PTHR34989:SF1">
    <property type="entry name" value="PROTEIN HDED"/>
    <property type="match status" value="1"/>
</dbReference>
<keyword evidence="1" id="KW-1133">Transmembrane helix</keyword>
<dbReference type="eggNOG" id="COG3247">
    <property type="taxonomic scope" value="Bacteria"/>
</dbReference>
<dbReference type="InterPro" id="IPR052712">
    <property type="entry name" value="Acid_resist_chaperone_HdeD"/>
</dbReference>
<keyword evidence="1" id="KW-0812">Transmembrane</keyword>
<dbReference type="GO" id="GO:0005886">
    <property type="term" value="C:plasma membrane"/>
    <property type="evidence" value="ECO:0007669"/>
    <property type="project" value="TreeGrafter"/>
</dbReference>
<gene>
    <name evidence="2" type="ORF">TW72_14555</name>
</gene>
<proteinExistence type="predicted"/>
<keyword evidence="1" id="KW-0472">Membrane</keyword>
<dbReference type="PANTHER" id="PTHR34989">
    <property type="entry name" value="PROTEIN HDED"/>
    <property type="match status" value="1"/>
</dbReference>
<evidence type="ECO:0000256" key="1">
    <source>
        <dbReference type="SAM" id="Phobius"/>
    </source>
</evidence>
<dbReference type="Pfam" id="PF03729">
    <property type="entry name" value="DUF308"/>
    <property type="match status" value="1"/>
</dbReference>
<reference evidence="2 3" key="1">
    <citation type="journal article" date="2015" name="BMC Genomics">
        <title>Genome mining reveals unlocked bioactive potential of marine Gram-negative bacteria.</title>
        <authorList>
            <person name="Machado H."/>
            <person name="Sonnenschein E.C."/>
            <person name="Melchiorsen J."/>
            <person name="Gram L."/>
        </authorList>
    </citation>
    <scope>NUCLEOTIDE SEQUENCE [LARGE SCALE GENOMIC DNA]</scope>
    <source>
        <strain evidence="2 3">S3137</strain>
    </source>
</reference>
<comment type="caution">
    <text evidence="2">The sequence shown here is derived from an EMBL/GenBank/DDBJ whole genome shotgun (WGS) entry which is preliminary data.</text>
</comment>
<feature type="transmembrane region" description="Helical" evidence="1">
    <location>
        <begin position="12"/>
        <end position="31"/>
    </location>
</feature>
<dbReference type="Proteomes" id="UP000033664">
    <property type="component" value="Unassembled WGS sequence"/>
</dbReference>
<evidence type="ECO:0000313" key="2">
    <source>
        <dbReference type="EMBL" id="KJY97519.1"/>
    </source>
</evidence>
<dbReference type="OrthoDB" id="193343at2"/>
<accession>A0A0F4PQX8</accession>
<feature type="transmembrane region" description="Helical" evidence="1">
    <location>
        <begin position="67"/>
        <end position="88"/>
    </location>
</feature>
<keyword evidence="3" id="KW-1185">Reference proteome</keyword>
<feature type="transmembrane region" description="Helical" evidence="1">
    <location>
        <begin position="37"/>
        <end position="60"/>
    </location>
</feature>
<feature type="transmembrane region" description="Helical" evidence="1">
    <location>
        <begin position="94"/>
        <end position="115"/>
    </location>
</feature>
<dbReference type="AlphaFoldDB" id="A0A0F4PQX8"/>
<evidence type="ECO:0000313" key="3">
    <source>
        <dbReference type="Proteomes" id="UP000033664"/>
    </source>
</evidence>
<sequence>MMSIAKSLPGQWPIFILQGLVAIIFAAIAWLSPQLTINMLIFIFAAFFLLDGGSRVWLALKQKGQNGYWFVTLIAGLLGIVAAIITLIMPQLTAYVMLYLIAFWAVAIGVTEIVAAVKLAKHLQGTTLILISGILSVLFGGYLIFNPGQGIIAMLWLVALYAFVFGLILCWLGVKLRTLEKQFD</sequence>
<name>A0A0F4PQX8_9GAMM</name>
<dbReference type="PATRIC" id="fig|151081.8.peg.308"/>